<feature type="compositionally biased region" description="Basic residues" evidence="1">
    <location>
        <begin position="451"/>
        <end position="465"/>
    </location>
</feature>
<evidence type="ECO:0000313" key="2">
    <source>
        <dbReference type="EnsemblMetazoa" id="XP_031781267"/>
    </source>
</evidence>
<feature type="compositionally biased region" description="Polar residues" evidence="1">
    <location>
        <begin position="466"/>
        <end position="487"/>
    </location>
</feature>
<dbReference type="RefSeq" id="XP_031779588.1">
    <property type="nucleotide sequence ID" value="XM_031923728.2"/>
</dbReference>
<dbReference type="GeneID" id="116416115"/>
<dbReference type="OrthoDB" id="6784356at2759"/>
<organism evidence="2 3">
    <name type="scientific">Nasonia vitripennis</name>
    <name type="common">Parasitic wasp</name>
    <dbReference type="NCBI Taxonomy" id="7425"/>
    <lineage>
        <taxon>Eukaryota</taxon>
        <taxon>Metazoa</taxon>
        <taxon>Ecdysozoa</taxon>
        <taxon>Arthropoda</taxon>
        <taxon>Hexapoda</taxon>
        <taxon>Insecta</taxon>
        <taxon>Pterygota</taxon>
        <taxon>Neoptera</taxon>
        <taxon>Endopterygota</taxon>
        <taxon>Hymenoptera</taxon>
        <taxon>Apocrita</taxon>
        <taxon>Proctotrupomorpha</taxon>
        <taxon>Chalcidoidea</taxon>
        <taxon>Pteromalidae</taxon>
        <taxon>Pteromalinae</taxon>
        <taxon>Nasonia</taxon>
    </lineage>
</organism>
<dbReference type="EnsemblMetazoa" id="XM_031931083">
    <property type="protein sequence ID" value="XP_031786943"/>
    <property type="gene ID" value="LOC116417564"/>
</dbReference>
<dbReference type="Proteomes" id="UP000002358">
    <property type="component" value="Chromosome 5"/>
</dbReference>
<dbReference type="GeneID" id="116416547"/>
<dbReference type="EnsemblMetazoa" id="XM_031933365">
    <property type="protein sequence ID" value="XP_031789225"/>
    <property type="gene ID" value="LOC116418301"/>
</dbReference>
<feature type="compositionally biased region" description="Acidic residues" evidence="1">
    <location>
        <begin position="713"/>
        <end position="724"/>
    </location>
</feature>
<name>A0A7M7Q3E2_NASVI</name>
<dbReference type="KEGG" id="nvi:116416547"/>
<feature type="region of interest" description="Disordered" evidence="1">
    <location>
        <begin position="343"/>
        <end position="396"/>
    </location>
</feature>
<dbReference type="EnsemblMetazoa" id="XM_031922928">
    <property type="protein sequence ID" value="XP_031778788"/>
    <property type="gene ID" value="LOC116416115"/>
</dbReference>
<dbReference type="GeneID" id="116418301"/>
<keyword evidence="3" id="KW-1185">Reference proteome</keyword>
<feature type="region of interest" description="Disordered" evidence="1">
    <location>
        <begin position="416"/>
        <end position="494"/>
    </location>
</feature>
<evidence type="ECO:0000313" key="3">
    <source>
        <dbReference type="Proteomes" id="UP000002358"/>
    </source>
</evidence>
<dbReference type="EnsemblMetazoa" id="XM_031923728">
    <property type="protein sequence ID" value="XP_031779588"/>
    <property type="gene ID" value="LOC116416188"/>
</dbReference>
<feature type="compositionally biased region" description="Basic and acidic residues" evidence="1">
    <location>
        <begin position="679"/>
        <end position="700"/>
    </location>
</feature>
<dbReference type="GeneID" id="116417564"/>
<proteinExistence type="predicted"/>
<dbReference type="EnsemblMetazoa" id="XM_031931078">
    <property type="protein sequence ID" value="XP_031786938"/>
    <property type="gene ID" value="LOC116417562"/>
</dbReference>
<accession>A0A7M7Q3E2</accession>
<dbReference type="KEGG" id="nvi:116417562"/>
<dbReference type="KEGG" id="nvi:116416115"/>
<feature type="compositionally biased region" description="Acidic residues" evidence="1">
    <location>
        <begin position="138"/>
        <end position="148"/>
    </location>
</feature>
<dbReference type="RefSeq" id="XP_031786943.1">
    <property type="nucleotide sequence ID" value="XM_031931083.2"/>
</dbReference>
<dbReference type="KEGG" id="nvi:116416188"/>
<feature type="compositionally biased region" description="Polar residues" evidence="1">
    <location>
        <begin position="416"/>
        <end position="427"/>
    </location>
</feature>
<protein>
    <recommendedName>
        <fullName evidence="4">DUF4806 domain-containing protein</fullName>
    </recommendedName>
</protein>
<dbReference type="RefSeq" id="XP_031786938.1">
    <property type="nucleotide sequence ID" value="XM_031931078.2"/>
</dbReference>
<dbReference type="GeneID" id="116417562"/>
<feature type="compositionally biased region" description="Polar residues" evidence="1">
    <location>
        <begin position="351"/>
        <end position="377"/>
    </location>
</feature>
<feature type="compositionally biased region" description="Basic and acidic residues" evidence="1">
    <location>
        <begin position="149"/>
        <end position="159"/>
    </location>
</feature>
<dbReference type="InParanoid" id="A0A7M7Q3E2"/>
<dbReference type="RefSeq" id="XP_031789225.1">
    <property type="nucleotide sequence ID" value="XM_031933365.2"/>
</dbReference>
<feature type="compositionally biased region" description="Polar residues" evidence="1">
    <location>
        <begin position="264"/>
        <end position="281"/>
    </location>
</feature>
<dbReference type="RefSeq" id="XP_031778788.1">
    <property type="nucleotide sequence ID" value="XM_031922928.2"/>
</dbReference>
<dbReference type="KEGG" id="nvi:116416181"/>
<feature type="region of interest" description="Disordered" evidence="1">
    <location>
        <begin position="130"/>
        <end position="307"/>
    </location>
</feature>
<feature type="region of interest" description="Disordered" evidence="1">
    <location>
        <begin position="679"/>
        <end position="724"/>
    </location>
</feature>
<dbReference type="KEGG" id="nvi:116417564"/>
<dbReference type="GeneID" id="116416181"/>
<feature type="compositionally biased region" description="Basic and acidic residues" evidence="1">
    <location>
        <begin position="213"/>
        <end position="233"/>
    </location>
</feature>
<dbReference type="AlphaFoldDB" id="A0A7M7Q3E2"/>
<dbReference type="EnsemblMetazoa" id="XM_031923656">
    <property type="protein sequence ID" value="XP_031779516"/>
    <property type="gene ID" value="LOC116416181"/>
</dbReference>
<dbReference type="EnsemblMetazoa" id="XM_031925407">
    <property type="protein sequence ID" value="XP_031781267"/>
    <property type="gene ID" value="LOC116416547"/>
</dbReference>
<dbReference type="PANTHER" id="PTHR34153:SF2">
    <property type="entry name" value="SI:CH211-262H13.3-RELATED"/>
    <property type="match status" value="1"/>
</dbReference>
<dbReference type="KEGG" id="nvi:116418301"/>
<evidence type="ECO:0000256" key="1">
    <source>
        <dbReference type="SAM" id="MobiDB-lite"/>
    </source>
</evidence>
<reference evidence="2" key="1">
    <citation type="submission" date="2021-01" db="UniProtKB">
        <authorList>
            <consortium name="EnsemblMetazoa"/>
        </authorList>
    </citation>
    <scope>IDENTIFICATION</scope>
</reference>
<sequence>MPTDCRVGSSLPTKMDDENCFNDQGTWYVVVFAENGEEKESVEAIPDFWILNNGEDAMWPPWTNDRKTIRAIASRKSPEDSWSICKLKKVYRDSVCDTYGEAAKKAEFAEDTSDLNGEYEKLVDPKNRKNLKRRALESSDDNGDDELETSSRKNIKQDEISTPFSTIASLHDVPTPPKQMLIDTQQKDNVEDIKQEEDNAHEPAQESDEDEQESKKQADAEVDKKANESEKQGHVGAGVHNFLSALDAVSEEDDMSQAAHDDTGPSNKPTEQSAGSNSDIESNVDHNENSRKKKKWTVPKKNNAGTLIFPITPSKEFQSHLVKVKKIQQSNVNIEKLKLSISDRKNESTDRGSTASSARDNVNLKNPAPITSASTIINDDVQAPKGNNEGDKQDYATLGVGGFSSALDVLSNDPNLSKNQSTFSDVNDGQEVDFSEDEQRKDYSSRYSLNQRKKQSSGSNLKKKNANGNPVPRTSASTTISKDSNTNSKEKTPSKKIAAFDKSGILTVAQINSLSDRDLIVHSILLMQTILTNQIRKKVNEGTKTTRFEEKTNELFDIGILIKEKFPLRSKAQFDVFNNHLKTDNEFRMRFKKYFESLGENDGAAIARNILRLIITDNVGVLYSLKGQLEKERFDDKPFYHILEAAAMKCTVKNKVKDIRTAVGNWLKSSKGRIDARLESEAKKREQEKNENLENKGKNERKSRKRSKVDPILSEDDSYDEEDS</sequence>
<dbReference type="Proteomes" id="UP000002358">
    <property type="component" value="Chromosome 1"/>
</dbReference>
<dbReference type="GeneID" id="116416188"/>
<dbReference type="Proteomes" id="UP000002358">
    <property type="component" value="Chromosome 2"/>
</dbReference>
<dbReference type="RefSeq" id="XP_031781267.1">
    <property type="nucleotide sequence ID" value="XM_031925407.1"/>
</dbReference>
<evidence type="ECO:0008006" key="4">
    <source>
        <dbReference type="Google" id="ProtNLM"/>
    </source>
</evidence>
<feature type="compositionally biased region" description="Basic and acidic residues" evidence="1">
    <location>
        <begin position="185"/>
        <end position="204"/>
    </location>
</feature>
<dbReference type="RefSeq" id="XP_031779516.1">
    <property type="nucleotide sequence ID" value="XM_031923656.1"/>
</dbReference>
<dbReference type="PANTHER" id="PTHR34153">
    <property type="entry name" value="SI:CH211-262H13.3-RELATED-RELATED"/>
    <property type="match status" value="1"/>
</dbReference>